<dbReference type="EMBL" id="FWXT01000001">
    <property type="protein sequence ID" value="SMC45702.1"/>
    <property type="molecule type" value="Genomic_DNA"/>
</dbReference>
<evidence type="ECO:0000313" key="2">
    <source>
        <dbReference type="Proteomes" id="UP000192756"/>
    </source>
</evidence>
<dbReference type="Proteomes" id="UP000192756">
    <property type="component" value="Unassembled WGS sequence"/>
</dbReference>
<name>A0A1W1ZBR2_9SPHI</name>
<protein>
    <submittedName>
        <fullName evidence="1">Uncharacterized protein</fullName>
    </submittedName>
</protein>
<reference evidence="2" key="1">
    <citation type="submission" date="2017-04" db="EMBL/GenBank/DDBJ databases">
        <authorList>
            <person name="Varghese N."/>
            <person name="Submissions S."/>
        </authorList>
    </citation>
    <scope>NUCLEOTIDE SEQUENCE [LARGE SCALE GENOMIC DNA]</scope>
    <source>
        <strain evidence="2">DSM 12126</strain>
    </source>
</reference>
<dbReference type="STRING" id="151894.SAMN04488524_0560"/>
<dbReference type="AlphaFoldDB" id="A0A1W1ZBR2"/>
<sequence length="381" mass="42984">MAWEIERIGVRASGAFSKWAYKRVVIDENGEVYAEGIPGQRDFNLSINDYKYTDRRFRPGDLVTEFCNFNTHTFFRVYAQNENPFVYVETDINQPKCGYQEPLPEPAVPVNPFGNPVYGPYRTFDYCDIEGQLVEVVIEAKNYDGDVFPIEIGGKSPVVLSYKEVDNKFDPIRPVEAELSFIETNNFVLDEFFNGDERAFRVTALKNSKIQFRGYIIPDSCAAPFNAPPYPVSIRATDALGGLKSVTYPVPVGSLSEIRQSFVDILAYCFAMTNLNLNIVTICNVYDPLMPTGLNDDPLSLATVNPLRLSKDNGTTMTVYEVLEQVAIAWGAFIVQVNGEWNFVRIDELSKASIRRRTYNYKGLFLYADNLDNNRIAGAAV</sequence>
<accession>A0A1W1ZBR2</accession>
<proteinExistence type="predicted"/>
<dbReference type="OrthoDB" id="898298at2"/>
<dbReference type="RefSeq" id="WP_084236887.1">
    <property type="nucleotide sequence ID" value="NZ_FWXT01000001.1"/>
</dbReference>
<gene>
    <name evidence="1" type="ORF">SAMN04488524_0560</name>
</gene>
<keyword evidence="2" id="KW-1185">Reference proteome</keyword>
<evidence type="ECO:0000313" key="1">
    <source>
        <dbReference type="EMBL" id="SMC45702.1"/>
    </source>
</evidence>
<organism evidence="1 2">
    <name type="scientific">Pedobacter africanus</name>
    <dbReference type="NCBI Taxonomy" id="151894"/>
    <lineage>
        <taxon>Bacteria</taxon>
        <taxon>Pseudomonadati</taxon>
        <taxon>Bacteroidota</taxon>
        <taxon>Sphingobacteriia</taxon>
        <taxon>Sphingobacteriales</taxon>
        <taxon>Sphingobacteriaceae</taxon>
        <taxon>Pedobacter</taxon>
    </lineage>
</organism>